<comment type="catalytic activity">
    <reaction evidence="1 9">
        <text>(6R)-5,10-methylene-5,6,7,8-tetrahydrofolate + glycine + H2O = (6S)-5,6,7,8-tetrahydrofolate + L-serine</text>
        <dbReference type="Rhea" id="RHEA:15481"/>
        <dbReference type="ChEBI" id="CHEBI:15377"/>
        <dbReference type="ChEBI" id="CHEBI:15636"/>
        <dbReference type="ChEBI" id="CHEBI:33384"/>
        <dbReference type="ChEBI" id="CHEBI:57305"/>
        <dbReference type="ChEBI" id="CHEBI:57453"/>
        <dbReference type="EC" id="2.1.2.1"/>
    </reaction>
</comment>
<dbReference type="InterPro" id="IPR049943">
    <property type="entry name" value="Ser_HO-MeTrfase-like"/>
</dbReference>
<dbReference type="HAMAP" id="MF_00051">
    <property type="entry name" value="SHMT"/>
    <property type="match status" value="1"/>
</dbReference>
<dbReference type="OrthoDB" id="10265628at2759"/>
<dbReference type="EMBL" id="LSSK01001908">
    <property type="protein sequence ID" value="OMH78525.1"/>
    <property type="molecule type" value="Genomic_DNA"/>
</dbReference>
<dbReference type="GO" id="GO:0030170">
    <property type="term" value="F:pyridoxal phosphate binding"/>
    <property type="evidence" value="ECO:0007669"/>
    <property type="project" value="InterPro"/>
</dbReference>
<keyword evidence="5 9" id="KW-0554">One-carbon metabolism</keyword>
<comment type="pathway">
    <text evidence="3 9">One-carbon metabolism; tetrahydrofolate interconversion.</text>
</comment>
<comment type="similarity">
    <text evidence="4 9">Belongs to the SHMT family.</text>
</comment>
<comment type="cofactor">
    <cofactor evidence="2 8 9">
        <name>pyridoxal 5'-phosphate</name>
        <dbReference type="ChEBI" id="CHEBI:597326"/>
    </cofactor>
</comment>
<evidence type="ECO:0000256" key="9">
    <source>
        <dbReference type="RuleBase" id="RU000585"/>
    </source>
</evidence>
<evidence type="ECO:0000256" key="5">
    <source>
        <dbReference type="ARBA" id="ARBA00022563"/>
    </source>
</evidence>
<evidence type="ECO:0000256" key="4">
    <source>
        <dbReference type="ARBA" id="ARBA00006376"/>
    </source>
</evidence>
<dbReference type="PIRSF" id="PIRSF000412">
    <property type="entry name" value="SHMT"/>
    <property type="match status" value="1"/>
</dbReference>
<proteinExistence type="inferred from homology"/>
<dbReference type="PANTHER" id="PTHR11680:SF28">
    <property type="entry name" value="SERINE HYDROXYMETHYLTRANSFERASE, MITOCHONDRIAL"/>
    <property type="match status" value="1"/>
</dbReference>
<dbReference type="PROSITE" id="PS00096">
    <property type="entry name" value="SHMT"/>
    <property type="match status" value="1"/>
</dbReference>
<dbReference type="InterPro" id="IPR015421">
    <property type="entry name" value="PyrdxlP-dep_Trfase_major"/>
</dbReference>
<dbReference type="NCBIfam" id="NF000586">
    <property type="entry name" value="PRK00011.1"/>
    <property type="match status" value="1"/>
</dbReference>
<dbReference type="GO" id="GO:0032259">
    <property type="term" value="P:methylation"/>
    <property type="evidence" value="ECO:0007669"/>
    <property type="project" value="UniProtKB-KW"/>
</dbReference>
<comment type="caution">
    <text evidence="11">The sequence shown here is derived from an EMBL/GenBank/DDBJ whole genome shotgun (WGS) entry which is preliminary data.</text>
</comment>
<evidence type="ECO:0000256" key="6">
    <source>
        <dbReference type="ARBA" id="ARBA00022679"/>
    </source>
</evidence>
<dbReference type="Gene3D" id="3.90.1150.10">
    <property type="entry name" value="Aspartate Aminotransferase, domain 1"/>
    <property type="match status" value="1"/>
</dbReference>
<dbReference type="EC" id="2.1.2.1" evidence="9"/>
<dbReference type="InterPro" id="IPR015424">
    <property type="entry name" value="PyrdxlP-dep_Trfase"/>
</dbReference>
<reference evidence="12" key="1">
    <citation type="submission" date="2017-01" db="EMBL/GenBank/DDBJ databases">
        <authorList>
            <person name="Wang Y."/>
            <person name="White M."/>
            <person name="Kvist S."/>
            <person name="Moncalvo J.-M."/>
        </authorList>
    </citation>
    <scope>NUCLEOTIDE SEQUENCE [LARGE SCALE GENOMIC DNA]</scope>
    <source>
        <strain evidence="12">COL-18-3</strain>
    </source>
</reference>
<keyword evidence="7 8" id="KW-0663">Pyridoxal phosphate</keyword>
<evidence type="ECO:0000259" key="10">
    <source>
        <dbReference type="Pfam" id="PF00464"/>
    </source>
</evidence>
<dbReference type="PANTHER" id="PTHR11680">
    <property type="entry name" value="SERINE HYDROXYMETHYLTRANSFERASE"/>
    <property type="match status" value="1"/>
</dbReference>
<organism evidence="11 12">
    <name type="scientific">Zancudomyces culisetae</name>
    <name type="common">Gut fungus</name>
    <name type="synonym">Smittium culisetae</name>
    <dbReference type="NCBI Taxonomy" id="1213189"/>
    <lineage>
        <taxon>Eukaryota</taxon>
        <taxon>Fungi</taxon>
        <taxon>Fungi incertae sedis</taxon>
        <taxon>Zoopagomycota</taxon>
        <taxon>Kickxellomycotina</taxon>
        <taxon>Harpellomycetes</taxon>
        <taxon>Harpellales</taxon>
        <taxon>Legeriomycetaceae</taxon>
        <taxon>Zancudomyces</taxon>
    </lineage>
</organism>
<dbReference type="UniPathway" id="UPA00193"/>
<dbReference type="InterPro" id="IPR001085">
    <property type="entry name" value="Ser_HO-MeTrfase"/>
</dbReference>
<feature type="modified residue" description="N6-(pyridoxal phosphate)lysine" evidence="8">
    <location>
        <position position="276"/>
    </location>
</feature>
<evidence type="ECO:0000313" key="12">
    <source>
        <dbReference type="Proteomes" id="UP000188320"/>
    </source>
</evidence>
<dbReference type="Proteomes" id="UP000188320">
    <property type="component" value="Unassembled WGS sequence"/>
</dbReference>
<dbReference type="InterPro" id="IPR039429">
    <property type="entry name" value="SHMT-like_dom"/>
</dbReference>
<gene>
    <name evidence="11" type="ORF">AX774_g8085</name>
</gene>
<accession>A0A1R1PC18</accession>
<evidence type="ECO:0000256" key="2">
    <source>
        <dbReference type="ARBA" id="ARBA00001933"/>
    </source>
</evidence>
<dbReference type="Pfam" id="PF00464">
    <property type="entry name" value="SHMT"/>
    <property type="match status" value="1"/>
</dbReference>
<name>A0A1R1PC18_ZANCU</name>
<sequence length="513" mass="56391">MIKARAGARQVNKAYNALKCSTRRYQSSMSATPKQLEEGLLTNPLEKEDPEIFNIIEHEKKRQLESIVLIASENYTSKAVMQALGSVMQNKYSEGYPNARYYAGNEWIDKSELLCQKRALECFGLDPEKWGVNVQSLSGAPANLYVYGALMKPHERLMGLDLPHGGHLSHGYQLPTKKISMVSSYFETLPYHCNTETGLIDYDELEKSALVYRPKIIVAGASAYARAMDYARLREICDKVGCYLMADIAHISGLVAAKVMPGPFEHADIVTTTTHKSLRGPRGAMIFFRKGEREVKKKGASAKKSGPVMYDLEQPINASVFPGHQGGPHNHTITALAVALKQAQSPEFIQYQQQVLDNSKALAKSLIDRGFQLATGGTDNHLILADVMSSKGIDGARSERVLELASIITNKNTIVGDRSAVIPSGIRMGTPAMTSRGLVEKDFEQIAKFFDQGVKIAHDLAKTRFTASKFGMFKTELGSNVENVPELAALKKDVVSFSSSFPTVGFGKADMKL</sequence>
<evidence type="ECO:0000256" key="3">
    <source>
        <dbReference type="ARBA" id="ARBA00004777"/>
    </source>
</evidence>
<evidence type="ECO:0000256" key="7">
    <source>
        <dbReference type="ARBA" id="ARBA00022898"/>
    </source>
</evidence>
<dbReference type="GO" id="GO:0008168">
    <property type="term" value="F:methyltransferase activity"/>
    <property type="evidence" value="ECO:0007669"/>
    <property type="project" value="UniProtKB-KW"/>
</dbReference>
<evidence type="ECO:0000313" key="11">
    <source>
        <dbReference type="EMBL" id="OMH78525.1"/>
    </source>
</evidence>
<feature type="domain" description="Serine hydroxymethyltransferase-like" evidence="10">
    <location>
        <begin position="45"/>
        <end position="449"/>
    </location>
</feature>
<dbReference type="SUPFAM" id="SSF53383">
    <property type="entry name" value="PLP-dependent transferases"/>
    <property type="match status" value="1"/>
</dbReference>
<comment type="function">
    <text evidence="9">Interconversion of serine and glycine.</text>
</comment>
<keyword evidence="12" id="KW-1185">Reference proteome</keyword>
<dbReference type="InterPro" id="IPR019798">
    <property type="entry name" value="Ser_HO-MeTrfase_PLP_BS"/>
</dbReference>
<dbReference type="InterPro" id="IPR015422">
    <property type="entry name" value="PyrdxlP-dep_Trfase_small"/>
</dbReference>
<dbReference type="AlphaFoldDB" id="A0A1R1PC18"/>
<dbReference type="GO" id="GO:0019264">
    <property type="term" value="P:glycine biosynthetic process from serine"/>
    <property type="evidence" value="ECO:0007669"/>
    <property type="project" value="InterPro"/>
</dbReference>
<evidence type="ECO:0000256" key="1">
    <source>
        <dbReference type="ARBA" id="ARBA00001528"/>
    </source>
</evidence>
<dbReference type="CDD" id="cd00378">
    <property type="entry name" value="SHMT"/>
    <property type="match status" value="1"/>
</dbReference>
<keyword evidence="11" id="KW-0489">Methyltransferase</keyword>
<dbReference type="GO" id="GO:0005739">
    <property type="term" value="C:mitochondrion"/>
    <property type="evidence" value="ECO:0007669"/>
    <property type="project" value="TreeGrafter"/>
</dbReference>
<dbReference type="Gene3D" id="3.40.640.10">
    <property type="entry name" value="Type I PLP-dependent aspartate aminotransferase-like (Major domain)"/>
    <property type="match status" value="1"/>
</dbReference>
<dbReference type="GO" id="GO:0035999">
    <property type="term" value="P:tetrahydrofolate interconversion"/>
    <property type="evidence" value="ECO:0007669"/>
    <property type="project" value="UniProtKB-UniPathway"/>
</dbReference>
<dbReference type="GO" id="GO:0004372">
    <property type="term" value="F:glycine hydroxymethyltransferase activity"/>
    <property type="evidence" value="ECO:0007669"/>
    <property type="project" value="UniProtKB-EC"/>
</dbReference>
<protein>
    <recommendedName>
        <fullName evidence="9">Serine hydroxymethyltransferase</fullName>
        <ecNumber evidence="9">2.1.2.1</ecNumber>
    </recommendedName>
</protein>
<evidence type="ECO:0000256" key="8">
    <source>
        <dbReference type="PIRSR" id="PIRSR000412-50"/>
    </source>
</evidence>
<dbReference type="FunFam" id="3.40.640.10:FF:000097">
    <property type="entry name" value="Serine hydroxymethyltransferase"/>
    <property type="match status" value="1"/>
</dbReference>
<keyword evidence="6 9" id="KW-0808">Transferase</keyword>